<dbReference type="Pfam" id="PF01037">
    <property type="entry name" value="AsnC_trans_reg"/>
    <property type="match status" value="1"/>
</dbReference>
<dbReference type="InterPro" id="IPR011991">
    <property type="entry name" value="ArsR-like_HTH"/>
</dbReference>
<organism evidence="5 6">
    <name type="scientific">Anseongella ginsenosidimutans</name>
    <dbReference type="NCBI Taxonomy" id="496056"/>
    <lineage>
        <taxon>Bacteria</taxon>
        <taxon>Pseudomonadati</taxon>
        <taxon>Bacteroidota</taxon>
        <taxon>Sphingobacteriia</taxon>
        <taxon>Sphingobacteriales</taxon>
        <taxon>Sphingobacteriaceae</taxon>
        <taxon>Anseongella</taxon>
    </lineage>
</organism>
<evidence type="ECO:0000256" key="2">
    <source>
        <dbReference type="ARBA" id="ARBA00023125"/>
    </source>
</evidence>
<gene>
    <name evidence="5" type="ORF">EDD80_107118</name>
</gene>
<evidence type="ECO:0000313" key="5">
    <source>
        <dbReference type="EMBL" id="TCS86585.1"/>
    </source>
</evidence>
<dbReference type="GO" id="GO:0005829">
    <property type="term" value="C:cytosol"/>
    <property type="evidence" value="ECO:0007669"/>
    <property type="project" value="TreeGrafter"/>
</dbReference>
<keyword evidence="3" id="KW-0804">Transcription</keyword>
<dbReference type="SUPFAM" id="SSF54909">
    <property type="entry name" value="Dimeric alpha+beta barrel"/>
    <property type="match status" value="1"/>
</dbReference>
<evidence type="ECO:0000313" key="6">
    <source>
        <dbReference type="Proteomes" id="UP000295807"/>
    </source>
</evidence>
<dbReference type="CDD" id="cd00090">
    <property type="entry name" value="HTH_ARSR"/>
    <property type="match status" value="1"/>
</dbReference>
<evidence type="ECO:0000259" key="4">
    <source>
        <dbReference type="PROSITE" id="PS50956"/>
    </source>
</evidence>
<dbReference type="PRINTS" id="PR00033">
    <property type="entry name" value="HTHASNC"/>
</dbReference>
<dbReference type="SMART" id="SM00344">
    <property type="entry name" value="HTH_ASNC"/>
    <property type="match status" value="1"/>
</dbReference>
<keyword evidence="6" id="KW-1185">Reference proteome</keyword>
<dbReference type="RefSeq" id="WP_132129591.1">
    <property type="nucleotide sequence ID" value="NZ_CP042432.1"/>
</dbReference>
<dbReference type="GO" id="GO:0006355">
    <property type="term" value="P:regulation of DNA-templated transcription"/>
    <property type="evidence" value="ECO:0007669"/>
    <property type="project" value="UniProtKB-ARBA"/>
</dbReference>
<dbReference type="InterPro" id="IPR019885">
    <property type="entry name" value="Tscrpt_reg_HTH_AsnC-type_CS"/>
</dbReference>
<proteinExistence type="predicted"/>
<dbReference type="Proteomes" id="UP000295807">
    <property type="component" value="Unassembled WGS sequence"/>
</dbReference>
<evidence type="ECO:0000256" key="1">
    <source>
        <dbReference type="ARBA" id="ARBA00023015"/>
    </source>
</evidence>
<dbReference type="GO" id="GO:0043200">
    <property type="term" value="P:response to amino acid"/>
    <property type="evidence" value="ECO:0007669"/>
    <property type="project" value="TreeGrafter"/>
</dbReference>
<dbReference type="InterPro" id="IPR036388">
    <property type="entry name" value="WH-like_DNA-bd_sf"/>
</dbReference>
<evidence type="ECO:0000256" key="3">
    <source>
        <dbReference type="ARBA" id="ARBA00023163"/>
    </source>
</evidence>
<dbReference type="PROSITE" id="PS50956">
    <property type="entry name" value="HTH_ASNC_2"/>
    <property type="match status" value="1"/>
</dbReference>
<dbReference type="Gene3D" id="3.30.70.920">
    <property type="match status" value="1"/>
</dbReference>
<dbReference type="AlphaFoldDB" id="A0A4R3KSB4"/>
<accession>A0A4R3KSB4</accession>
<dbReference type="Pfam" id="PF13412">
    <property type="entry name" value="HTH_24"/>
    <property type="match status" value="1"/>
</dbReference>
<dbReference type="OrthoDB" id="9800326at2"/>
<dbReference type="InterPro" id="IPR019887">
    <property type="entry name" value="Tscrpt_reg_AsnC/Lrp_C"/>
</dbReference>
<protein>
    <submittedName>
        <fullName evidence="5">AsnC family transcriptional regulator</fullName>
    </submittedName>
</protein>
<dbReference type="PANTHER" id="PTHR30154">
    <property type="entry name" value="LEUCINE-RESPONSIVE REGULATORY PROTEIN"/>
    <property type="match status" value="1"/>
</dbReference>
<dbReference type="PANTHER" id="PTHR30154:SF34">
    <property type="entry name" value="TRANSCRIPTIONAL REGULATOR AZLB"/>
    <property type="match status" value="1"/>
</dbReference>
<dbReference type="EMBL" id="SMAD01000007">
    <property type="protein sequence ID" value="TCS86585.1"/>
    <property type="molecule type" value="Genomic_DNA"/>
</dbReference>
<comment type="caution">
    <text evidence="5">The sequence shown here is derived from an EMBL/GenBank/DDBJ whole genome shotgun (WGS) entry which is preliminary data.</text>
</comment>
<dbReference type="InterPro" id="IPR011008">
    <property type="entry name" value="Dimeric_a/b-barrel"/>
</dbReference>
<name>A0A4R3KSB4_9SPHI</name>
<keyword evidence="1" id="KW-0805">Transcription regulation</keyword>
<reference evidence="5 6" key="1">
    <citation type="submission" date="2019-03" db="EMBL/GenBank/DDBJ databases">
        <title>Genomic Encyclopedia of Type Strains, Phase IV (KMG-IV): sequencing the most valuable type-strain genomes for metagenomic binning, comparative biology and taxonomic classification.</title>
        <authorList>
            <person name="Goeker M."/>
        </authorList>
    </citation>
    <scope>NUCLEOTIDE SEQUENCE [LARGE SCALE GENOMIC DNA]</scope>
    <source>
        <strain evidence="5 6">DSM 21100</strain>
    </source>
</reference>
<sequence>MSTHLDKIDLHIIRLLQKDGRITNLQLSTEVGLSPAPTLERVRKLENNGYIKSYHANVNEEALGFGIKTFIQITVNLNLPDSRNNFIRKISEIDEVVECYHVTGESDFLLKVIVRDMHAFEVLVLEKFSKIEEINHQASMMVISTVKKNAVLPMDAG</sequence>
<dbReference type="InterPro" id="IPR000485">
    <property type="entry name" value="AsnC-type_HTH_dom"/>
</dbReference>
<keyword evidence="2" id="KW-0238">DNA-binding</keyword>
<dbReference type="InterPro" id="IPR036390">
    <property type="entry name" value="WH_DNA-bd_sf"/>
</dbReference>
<dbReference type="Gene3D" id="1.10.10.10">
    <property type="entry name" value="Winged helix-like DNA-binding domain superfamily/Winged helix DNA-binding domain"/>
    <property type="match status" value="1"/>
</dbReference>
<dbReference type="GO" id="GO:0043565">
    <property type="term" value="F:sequence-specific DNA binding"/>
    <property type="evidence" value="ECO:0007669"/>
    <property type="project" value="InterPro"/>
</dbReference>
<feature type="domain" description="HTH asnC-type" evidence="4">
    <location>
        <begin position="5"/>
        <end position="66"/>
    </location>
</feature>
<dbReference type="InterPro" id="IPR019888">
    <property type="entry name" value="Tscrpt_reg_AsnC-like"/>
</dbReference>
<dbReference type="SUPFAM" id="SSF46785">
    <property type="entry name" value="Winged helix' DNA-binding domain"/>
    <property type="match status" value="1"/>
</dbReference>
<dbReference type="PROSITE" id="PS00519">
    <property type="entry name" value="HTH_ASNC_1"/>
    <property type="match status" value="1"/>
</dbReference>